<dbReference type="GO" id="GO:0016779">
    <property type="term" value="F:nucleotidyltransferase activity"/>
    <property type="evidence" value="ECO:0007669"/>
    <property type="project" value="UniProtKB-KW"/>
</dbReference>
<evidence type="ECO:0000313" key="4">
    <source>
        <dbReference type="Proteomes" id="UP000238007"/>
    </source>
</evidence>
<feature type="domain" description="MobA-like NTP transferase" evidence="2">
    <location>
        <begin position="11"/>
        <end position="171"/>
    </location>
</feature>
<dbReference type="AlphaFoldDB" id="A0A2T0VUT5"/>
<keyword evidence="3" id="KW-0548">Nucleotidyltransferase</keyword>
<dbReference type="OrthoDB" id="9779263at2"/>
<sequence>MIINNIDCPTLILAAGSSSRMNGRDKLNEVVDGEPLLRTQCKKAIATQQHVYVALPSADHPRAALLSGLDVTLLAIPQATEGIGATLRESVARLAPCSKFMIILADLVSLQTSDLVHMLCAVEEHPNHLIWRGATHEGNPGHPVVFDNALRSEFLHLSGDNGAAPIIKKHRDQMRLVPLGKQALLDLDTPKDWADWRAGTKT</sequence>
<dbReference type="EMBL" id="PVTP01000014">
    <property type="protein sequence ID" value="PRY75033.1"/>
    <property type="molecule type" value="Genomic_DNA"/>
</dbReference>
<comment type="caution">
    <text evidence="3">The sequence shown here is derived from an EMBL/GenBank/DDBJ whole genome shotgun (WGS) entry which is preliminary data.</text>
</comment>
<evidence type="ECO:0000259" key="2">
    <source>
        <dbReference type="Pfam" id="PF12804"/>
    </source>
</evidence>
<dbReference type="RefSeq" id="WP_106359061.1">
    <property type="nucleotide sequence ID" value="NZ_PVTP01000014.1"/>
</dbReference>
<accession>A0A2T0VUT5</accession>
<dbReference type="SUPFAM" id="SSF53448">
    <property type="entry name" value="Nucleotide-diphospho-sugar transferases"/>
    <property type="match status" value="1"/>
</dbReference>
<keyword evidence="4" id="KW-1185">Reference proteome</keyword>
<protein>
    <submittedName>
        <fullName evidence="3">CTP:molybdopterin cytidylyltransferase MocA</fullName>
    </submittedName>
</protein>
<dbReference type="PANTHER" id="PTHR43777">
    <property type="entry name" value="MOLYBDENUM COFACTOR CYTIDYLYLTRANSFERASE"/>
    <property type="match status" value="1"/>
</dbReference>
<dbReference type="Gene3D" id="3.90.550.10">
    <property type="entry name" value="Spore Coat Polysaccharide Biosynthesis Protein SpsA, Chain A"/>
    <property type="match status" value="1"/>
</dbReference>
<evidence type="ECO:0000256" key="1">
    <source>
        <dbReference type="ARBA" id="ARBA00022842"/>
    </source>
</evidence>
<keyword evidence="3" id="KW-0808">Transferase</keyword>
<name>A0A2T0VUT5_9RHOB</name>
<dbReference type="PANTHER" id="PTHR43777:SF1">
    <property type="entry name" value="MOLYBDENUM COFACTOR CYTIDYLYLTRANSFERASE"/>
    <property type="match status" value="1"/>
</dbReference>
<reference evidence="3 4" key="1">
    <citation type="submission" date="2018-03" db="EMBL/GenBank/DDBJ databases">
        <title>Genomic Encyclopedia of Archaeal and Bacterial Type Strains, Phase II (KMG-II): from individual species to whole genera.</title>
        <authorList>
            <person name="Goeker M."/>
        </authorList>
    </citation>
    <scope>NUCLEOTIDE SEQUENCE [LARGE SCALE GENOMIC DNA]</scope>
    <source>
        <strain evidence="3 4">DSM 101533</strain>
    </source>
</reference>
<dbReference type="Pfam" id="PF12804">
    <property type="entry name" value="NTP_transf_3"/>
    <property type="match status" value="1"/>
</dbReference>
<keyword evidence="1" id="KW-0460">Magnesium</keyword>
<organism evidence="3 4">
    <name type="scientific">Yoonia maritima</name>
    <dbReference type="NCBI Taxonomy" id="1435347"/>
    <lineage>
        <taxon>Bacteria</taxon>
        <taxon>Pseudomonadati</taxon>
        <taxon>Pseudomonadota</taxon>
        <taxon>Alphaproteobacteria</taxon>
        <taxon>Rhodobacterales</taxon>
        <taxon>Paracoccaceae</taxon>
        <taxon>Yoonia</taxon>
    </lineage>
</organism>
<dbReference type="InterPro" id="IPR029044">
    <property type="entry name" value="Nucleotide-diphossugar_trans"/>
</dbReference>
<dbReference type="Proteomes" id="UP000238007">
    <property type="component" value="Unassembled WGS sequence"/>
</dbReference>
<proteinExistence type="predicted"/>
<gene>
    <name evidence="3" type="ORF">CLV80_11470</name>
</gene>
<dbReference type="CDD" id="cd04182">
    <property type="entry name" value="GT_2_like_f"/>
    <property type="match status" value="1"/>
</dbReference>
<dbReference type="InterPro" id="IPR025877">
    <property type="entry name" value="MobA-like_NTP_Trfase"/>
</dbReference>
<evidence type="ECO:0000313" key="3">
    <source>
        <dbReference type="EMBL" id="PRY75033.1"/>
    </source>
</evidence>